<dbReference type="PANTHER" id="PTHR43280:SF10">
    <property type="entry name" value="REGULATORY PROTEIN POCR"/>
    <property type="match status" value="1"/>
</dbReference>
<dbReference type="EMBL" id="JAOQIO010000077">
    <property type="protein sequence ID" value="MCU6794020.1"/>
    <property type="molecule type" value="Genomic_DNA"/>
</dbReference>
<name>A0ABT2UHD9_9BACL</name>
<evidence type="ECO:0000256" key="2">
    <source>
        <dbReference type="ARBA" id="ARBA00023125"/>
    </source>
</evidence>
<accession>A0ABT2UHD9</accession>
<keyword evidence="4" id="KW-0175">Coiled coil</keyword>
<feature type="transmembrane region" description="Helical" evidence="5">
    <location>
        <begin position="268"/>
        <end position="290"/>
    </location>
</feature>
<dbReference type="SMART" id="SM00342">
    <property type="entry name" value="HTH_ARAC"/>
    <property type="match status" value="1"/>
</dbReference>
<evidence type="ECO:0000256" key="1">
    <source>
        <dbReference type="ARBA" id="ARBA00023015"/>
    </source>
</evidence>
<protein>
    <submittedName>
        <fullName evidence="7">Helix-turn-helix domain-containing protein</fullName>
    </submittedName>
</protein>
<evidence type="ECO:0000256" key="5">
    <source>
        <dbReference type="SAM" id="Phobius"/>
    </source>
</evidence>
<evidence type="ECO:0000256" key="3">
    <source>
        <dbReference type="ARBA" id="ARBA00023163"/>
    </source>
</evidence>
<dbReference type="SUPFAM" id="SSF46689">
    <property type="entry name" value="Homeodomain-like"/>
    <property type="match status" value="1"/>
</dbReference>
<keyword evidence="8" id="KW-1185">Reference proteome</keyword>
<organism evidence="7 8">
    <name type="scientific">Paenibacillus baimaensis</name>
    <dbReference type="NCBI Taxonomy" id="2982185"/>
    <lineage>
        <taxon>Bacteria</taxon>
        <taxon>Bacillati</taxon>
        <taxon>Bacillota</taxon>
        <taxon>Bacilli</taxon>
        <taxon>Bacillales</taxon>
        <taxon>Paenibacillaceae</taxon>
        <taxon>Paenibacillus</taxon>
    </lineage>
</organism>
<dbReference type="InterPro" id="IPR020449">
    <property type="entry name" value="Tscrpt_reg_AraC-type_HTH"/>
</dbReference>
<keyword evidence="2" id="KW-0238">DNA-binding</keyword>
<keyword evidence="3" id="KW-0804">Transcription</keyword>
<evidence type="ECO:0000313" key="8">
    <source>
        <dbReference type="Proteomes" id="UP001652445"/>
    </source>
</evidence>
<keyword evidence="5" id="KW-0472">Membrane</keyword>
<dbReference type="InterPro" id="IPR009057">
    <property type="entry name" value="Homeodomain-like_sf"/>
</dbReference>
<keyword evidence="5" id="KW-0812">Transmembrane</keyword>
<keyword evidence="5" id="KW-1133">Transmembrane helix</keyword>
<dbReference type="Pfam" id="PF17853">
    <property type="entry name" value="GGDEF_2"/>
    <property type="match status" value="1"/>
</dbReference>
<dbReference type="PRINTS" id="PR00032">
    <property type="entry name" value="HTHARAC"/>
</dbReference>
<dbReference type="Proteomes" id="UP001652445">
    <property type="component" value="Unassembled WGS sequence"/>
</dbReference>
<evidence type="ECO:0000259" key="6">
    <source>
        <dbReference type="PROSITE" id="PS01124"/>
    </source>
</evidence>
<dbReference type="Pfam" id="PF12833">
    <property type="entry name" value="HTH_18"/>
    <property type="match status" value="1"/>
</dbReference>
<evidence type="ECO:0000256" key="4">
    <source>
        <dbReference type="SAM" id="Coils"/>
    </source>
</evidence>
<keyword evidence="1" id="KW-0805">Transcription regulation</keyword>
<dbReference type="InterPro" id="IPR018062">
    <property type="entry name" value="HTH_AraC-typ_CS"/>
</dbReference>
<dbReference type="InterPro" id="IPR018060">
    <property type="entry name" value="HTH_AraC"/>
</dbReference>
<feature type="transmembrane region" description="Helical" evidence="5">
    <location>
        <begin position="12"/>
        <end position="32"/>
    </location>
</feature>
<proteinExistence type="predicted"/>
<sequence>MRNKWGNRLVFAYLPVFILVIIVLLCIFFVITSELSKQQALKANEIYAENTMQYVDSKLRSVEQYIVQTFLDDQSVIDFYSVSPSSPNRYLNDRDVYKKLILMRESFSEIDSVYLYRNRDQIVLSNTSMMPLDQFANSQYLKALLAAPADNRWSIGREYIDNNDITTPVVSLVKRMPLPLGTDGILVANIKINTLSTLVSNVSRSKLSYVHLLDANEEYIIGDGGTFEEQDGADRKDFTVMKSEYTGWTIRSGFVDGVAFRFLSNLNVFWLVIGVITVLAGAIWIIYASLQNYKPIQSLLDRLSSVPLQKPHILGQVKHDEFKIIDNLLDHLLEQFGKYRIENDENFNYRRRYLFEELLTGTLLRQEGVREKEYLQFGFQESYDQYIVAIIEIDKYASFTSTYNNKDQYLIKFIIDNVVQELNNSTGLLICPEWIEKHRLCIVCQLSDETTAADTFLDIMRKTVDWIGKNVEITITCGLGTQVSGIHRVSSSYEEALEALGYKPTFGTGSVIAFTDIDSKTGEEIFRSLPYIRELVHFYRLGEPEWQRHYSSLFAEIRIQLFSREQVANLMNYLLFHFYKEMSGLSAEYLECWREYAMNPINEWITTFDTVEELEAELQRILEDARKRLDELRAQRSQHELIDQMKTYIENEFNNSDFSLVMLSEKFKLTPNYLSRLFKEEFGEKFIDYLASLRIEEAKQLLVETSAPIQDIGERVGYTHTFSFIRVFKKLVGRTPGDYRKEFRQL</sequence>
<dbReference type="RefSeq" id="WP_262685249.1">
    <property type="nucleotide sequence ID" value="NZ_JAOQIO010000077.1"/>
</dbReference>
<dbReference type="PANTHER" id="PTHR43280">
    <property type="entry name" value="ARAC-FAMILY TRANSCRIPTIONAL REGULATOR"/>
    <property type="match status" value="1"/>
</dbReference>
<comment type="caution">
    <text evidence="7">The sequence shown here is derived from an EMBL/GenBank/DDBJ whole genome shotgun (WGS) entry which is preliminary data.</text>
</comment>
<gene>
    <name evidence="7" type="ORF">OB236_18115</name>
</gene>
<reference evidence="7 8" key="1">
    <citation type="submission" date="2022-09" db="EMBL/GenBank/DDBJ databases">
        <authorList>
            <person name="Han X.L."/>
            <person name="Wang Q."/>
            <person name="Lu T."/>
        </authorList>
    </citation>
    <scope>NUCLEOTIDE SEQUENCE [LARGE SCALE GENOMIC DNA]</scope>
    <source>
        <strain evidence="7 8">WQ 127069</strain>
    </source>
</reference>
<dbReference type="InterPro" id="IPR041522">
    <property type="entry name" value="CdaR_GGDEF"/>
</dbReference>
<evidence type="ECO:0000313" key="7">
    <source>
        <dbReference type="EMBL" id="MCU6794020.1"/>
    </source>
</evidence>
<feature type="domain" description="HTH araC/xylS-type" evidence="6">
    <location>
        <begin position="643"/>
        <end position="742"/>
    </location>
</feature>
<feature type="coiled-coil region" evidence="4">
    <location>
        <begin position="608"/>
        <end position="642"/>
    </location>
</feature>
<dbReference type="PROSITE" id="PS01124">
    <property type="entry name" value="HTH_ARAC_FAMILY_2"/>
    <property type="match status" value="1"/>
</dbReference>
<dbReference type="Gene3D" id="1.10.10.60">
    <property type="entry name" value="Homeodomain-like"/>
    <property type="match status" value="2"/>
</dbReference>
<dbReference type="PROSITE" id="PS00041">
    <property type="entry name" value="HTH_ARAC_FAMILY_1"/>
    <property type="match status" value="1"/>
</dbReference>